<organism evidence="1 2">
    <name type="scientific">Hymenobacter amundsenii</name>
    <dbReference type="NCBI Taxonomy" id="2006685"/>
    <lineage>
        <taxon>Bacteria</taxon>
        <taxon>Pseudomonadati</taxon>
        <taxon>Bacteroidota</taxon>
        <taxon>Cytophagia</taxon>
        <taxon>Cytophagales</taxon>
        <taxon>Hymenobacteraceae</taxon>
        <taxon>Hymenobacter</taxon>
    </lineage>
</organism>
<reference evidence="1 2" key="1">
    <citation type="submission" date="2017-06" db="EMBL/GenBank/DDBJ databases">
        <title>Hymenobacter amundsenii sp. nov. isolated from regoliths in Antarctica.</title>
        <authorList>
            <person name="Sedlacek I."/>
            <person name="Kralova S."/>
            <person name="Pantucek R."/>
            <person name="Svec P."/>
            <person name="Holochova P."/>
            <person name="Stankova E."/>
            <person name="Vrbovska V."/>
            <person name="Busse H.-J."/>
        </authorList>
    </citation>
    <scope>NUCLEOTIDE SEQUENCE [LARGE SCALE GENOMIC DNA]</scope>
    <source>
        <strain evidence="1 2">CCM 8682</strain>
    </source>
</reference>
<evidence type="ECO:0000313" key="1">
    <source>
        <dbReference type="EMBL" id="OWP64050.1"/>
    </source>
</evidence>
<dbReference type="EMBL" id="NIRR01000006">
    <property type="protein sequence ID" value="OWP64050.1"/>
    <property type="molecule type" value="Genomic_DNA"/>
</dbReference>
<evidence type="ECO:0000313" key="2">
    <source>
        <dbReference type="Proteomes" id="UP000197277"/>
    </source>
</evidence>
<proteinExistence type="predicted"/>
<keyword evidence="2" id="KW-1185">Reference proteome</keyword>
<accession>A0A246FMU5</accession>
<comment type="caution">
    <text evidence="1">The sequence shown here is derived from an EMBL/GenBank/DDBJ whole genome shotgun (WGS) entry which is preliminary data.</text>
</comment>
<gene>
    <name evidence="1" type="ORF">CDA63_06185</name>
</gene>
<protein>
    <submittedName>
        <fullName evidence="1">Uncharacterized protein</fullName>
    </submittedName>
</protein>
<name>A0A246FMU5_9BACT</name>
<dbReference type="AlphaFoldDB" id="A0A246FMU5"/>
<dbReference type="Proteomes" id="UP000197277">
    <property type="component" value="Unassembled WGS sequence"/>
</dbReference>
<sequence length="161" mass="18812">MKYDAENGFYKQELDRHFRDLKAVDIVAADPRNRRLILVEIKDFRGYDVENRKRITTGELAEEVGQKTLHTISGLYLGLRTGRADILPLAEYLVPLPDKLELVLFLEEDLFANESRFKRQNRVTNRQNLVTKIKTMFKPLKIQSHIYNRGNIPIRAGWTVI</sequence>